<reference evidence="4 5" key="1">
    <citation type="journal article" date="2020" name="IScience">
        <title>Genome Sequencing of the Endangered Kingdonia uniflora (Circaeasteraceae, Ranunculales) Reveals Potential Mechanisms of Evolutionary Specialization.</title>
        <authorList>
            <person name="Sun Y."/>
            <person name="Deng T."/>
            <person name="Zhang A."/>
            <person name="Moore M.J."/>
            <person name="Landis J.B."/>
            <person name="Lin N."/>
            <person name="Zhang H."/>
            <person name="Zhang X."/>
            <person name="Huang J."/>
            <person name="Zhang X."/>
            <person name="Sun H."/>
            <person name="Wang H."/>
        </authorList>
    </citation>
    <scope>NUCLEOTIDE SEQUENCE [LARGE SCALE GENOMIC DNA]</scope>
    <source>
        <strain evidence="4">TB1705</strain>
        <tissue evidence="4">Leaf</tissue>
    </source>
</reference>
<dbReference type="PANTHER" id="PTHR12634">
    <property type="entry name" value="SIT4 YEAST -ASSOCIATING PROTEIN-RELATED"/>
    <property type="match status" value="1"/>
</dbReference>
<gene>
    <name evidence="4" type="ORF">GIB67_027637</name>
</gene>
<evidence type="ECO:0000313" key="5">
    <source>
        <dbReference type="Proteomes" id="UP000541444"/>
    </source>
</evidence>
<name>A0A7J7NKU3_9MAGN</name>
<dbReference type="InterPro" id="IPR016024">
    <property type="entry name" value="ARM-type_fold"/>
</dbReference>
<dbReference type="OrthoDB" id="295029at2759"/>
<evidence type="ECO:0000256" key="1">
    <source>
        <dbReference type="ARBA" id="ARBA00006180"/>
    </source>
</evidence>
<dbReference type="EMBL" id="JACGCM010000715">
    <property type="protein sequence ID" value="KAF6167859.1"/>
    <property type="molecule type" value="Genomic_DNA"/>
</dbReference>
<feature type="compositionally biased region" description="Polar residues" evidence="3">
    <location>
        <begin position="663"/>
        <end position="673"/>
    </location>
</feature>
<evidence type="ECO:0000313" key="4">
    <source>
        <dbReference type="EMBL" id="KAF6167859.1"/>
    </source>
</evidence>
<feature type="compositionally biased region" description="Polar residues" evidence="3">
    <location>
        <begin position="827"/>
        <end position="837"/>
    </location>
</feature>
<evidence type="ECO:0000256" key="2">
    <source>
        <dbReference type="ARBA" id="ARBA00023306"/>
    </source>
</evidence>
<feature type="region of interest" description="Disordered" evidence="3">
    <location>
        <begin position="820"/>
        <end position="844"/>
    </location>
</feature>
<comment type="similarity">
    <text evidence="1">Belongs to the SAPS family.</text>
</comment>
<evidence type="ECO:0000256" key="3">
    <source>
        <dbReference type="SAM" id="MobiDB-lite"/>
    </source>
</evidence>
<keyword evidence="5" id="KW-1185">Reference proteome</keyword>
<proteinExistence type="inferred from homology"/>
<dbReference type="AlphaFoldDB" id="A0A7J7NKU3"/>
<feature type="compositionally biased region" description="Polar residues" evidence="3">
    <location>
        <begin position="735"/>
        <end position="764"/>
    </location>
</feature>
<protein>
    <recommendedName>
        <fullName evidence="6">SIT4 phosphatase-associated family protein</fullName>
    </recommendedName>
</protein>
<feature type="compositionally biased region" description="Polar residues" evidence="3">
    <location>
        <begin position="699"/>
        <end position="712"/>
    </location>
</feature>
<evidence type="ECO:0008006" key="6">
    <source>
        <dbReference type="Google" id="ProtNLM"/>
    </source>
</evidence>
<dbReference type="SUPFAM" id="SSF48371">
    <property type="entry name" value="ARM repeat"/>
    <property type="match status" value="2"/>
</dbReference>
<keyword evidence="2" id="KW-0131">Cell cycle</keyword>
<feature type="region of interest" description="Disordered" evidence="3">
    <location>
        <begin position="634"/>
        <end position="677"/>
    </location>
</feature>
<feature type="compositionally biased region" description="Basic and acidic residues" evidence="3">
    <location>
        <begin position="713"/>
        <end position="727"/>
    </location>
</feature>
<dbReference type="Pfam" id="PF04499">
    <property type="entry name" value="SAPS"/>
    <property type="match status" value="1"/>
</dbReference>
<dbReference type="GO" id="GO:0019888">
    <property type="term" value="F:protein phosphatase regulator activity"/>
    <property type="evidence" value="ECO:0007669"/>
    <property type="project" value="TreeGrafter"/>
</dbReference>
<comment type="caution">
    <text evidence="4">The sequence shown here is derived from an EMBL/GenBank/DDBJ whole genome shotgun (WGS) entry which is preliminary data.</text>
</comment>
<sequence>MYAANLRKDSTQEQVYKVVTKNTSTLSSIPGKRVKEDVYKAVTGKTSTFSSILGGCANIRKRVEEEVDEILDKEGYSLEELLDEEETIQECKALNSRLINFLRERSQVEQLLRYIVEEVSEEAESKRAFKFPFISCEIFTCEIDVILKALVDDEELMNLLFSFLEPTRPHSASLAGYFSKVIVCLMLRKTVPLMNYVQAHPDIIRQLVDLIGITSIMEVLVRLVGADDHMYSNFMDVMQWLADSNLLEMIVDKLSPSSPPEVHANAAETLCSISRSAPSALAIKLSSPSFVARIFGHALEDSQSKSGLVHSLSVCICLLDPKRSVSSPWLHSMRSQYMYEPPIPINPETLNAMLPKLGDLLTLLNVSSDEKVLPTTYGELRPPLGTYRLKIVEFIAVLLCTGNEIVEKELVCSGAIKKILDLFFWYPFNNALHHNVDTIISSCLESKNNSLISHIFRDCNLAGKILQLEGKSVISCDSDQPTISAPGRQAPRAGNLGHITRISNKLVQLGNGNQEIQSYLQENDEWVNWQTSVLQERNTVENIYHWGCGRPTALQDRTRDSDDDELHDRDYDVAALANNLSQVFRYSMYENDDDEEVHGSLERDDEDVYFDDESAEVVISSLRLGDEQESLFTNSNWFTSQDDRNDDGPQSTSPEKMDEISLNEPTNGGNTSGSDDEVVVGEDEELVVNNTALLDEASKSTSGFSNGFAENTSMDRDTNLQDEKPTASDDLGELSNVQVSGSNWNPFNENNKPGTDISTPTENGNVVDEEIAPASPMDSTDGPVGTSIVPSLFEEDVEFVGLDSEGIDKAIEHVLEEGTGVEAGPLKTNQTYNSPEYENSEEDDAGMLELNDTNYWRVDQEVAVVQP</sequence>
<feature type="region of interest" description="Disordered" evidence="3">
    <location>
        <begin position="698"/>
        <end position="764"/>
    </location>
</feature>
<dbReference type="PANTHER" id="PTHR12634:SF8">
    <property type="entry name" value="FIERY MOUNTAIN, ISOFORM D"/>
    <property type="match status" value="1"/>
</dbReference>
<dbReference type="Proteomes" id="UP000541444">
    <property type="component" value="Unassembled WGS sequence"/>
</dbReference>
<dbReference type="InterPro" id="IPR007587">
    <property type="entry name" value="SAPS"/>
</dbReference>
<accession>A0A7J7NKU3</accession>
<organism evidence="4 5">
    <name type="scientific">Kingdonia uniflora</name>
    <dbReference type="NCBI Taxonomy" id="39325"/>
    <lineage>
        <taxon>Eukaryota</taxon>
        <taxon>Viridiplantae</taxon>
        <taxon>Streptophyta</taxon>
        <taxon>Embryophyta</taxon>
        <taxon>Tracheophyta</taxon>
        <taxon>Spermatophyta</taxon>
        <taxon>Magnoliopsida</taxon>
        <taxon>Ranunculales</taxon>
        <taxon>Circaeasteraceae</taxon>
        <taxon>Kingdonia</taxon>
    </lineage>
</organism>
<dbReference type="GO" id="GO:0019903">
    <property type="term" value="F:protein phosphatase binding"/>
    <property type="evidence" value="ECO:0007669"/>
    <property type="project" value="InterPro"/>
</dbReference>